<accession>A0ACB8VQY5</accession>
<sequence>MHSGTRLHNGRQPVLAIMYTAMIKTILVKECYSVFTNKRNRVDFMQLLVDAQTSDKNKEDTGSYKAARWDWIAYNLATHPAIQKILQKEIDETLPEKGQPTYEALIQMEYLDMVINESMRLYPIANRVERMSKASVEVNGVTIPKGTVVMVSTYPLHPDPDLWPEPEAFKPEQTEGQELCTKITKIPFGAGPRNCISMRFALLMMKLALVEVLLLQLCHMQGDRCEFISICGLIMIPLELGKDGFLTPKNPIKLKLKPKATVDSGQL</sequence>
<protein>
    <submittedName>
        <fullName evidence="1">Uncharacterized protein</fullName>
    </submittedName>
</protein>
<dbReference type="Proteomes" id="UP000831701">
    <property type="component" value="Chromosome 19"/>
</dbReference>
<evidence type="ECO:0000313" key="1">
    <source>
        <dbReference type="EMBL" id="KAI3357673.1"/>
    </source>
</evidence>
<proteinExistence type="predicted"/>
<name>A0ACB8VQY5_9TELE</name>
<comment type="caution">
    <text evidence="1">The sequence shown here is derived from an EMBL/GenBank/DDBJ whole genome shotgun (WGS) entry which is preliminary data.</text>
</comment>
<organism evidence="1 2">
    <name type="scientific">Scortum barcoo</name>
    <name type="common">barcoo grunter</name>
    <dbReference type="NCBI Taxonomy" id="214431"/>
    <lineage>
        <taxon>Eukaryota</taxon>
        <taxon>Metazoa</taxon>
        <taxon>Chordata</taxon>
        <taxon>Craniata</taxon>
        <taxon>Vertebrata</taxon>
        <taxon>Euteleostomi</taxon>
        <taxon>Actinopterygii</taxon>
        <taxon>Neopterygii</taxon>
        <taxon>Teleostei</taxon>
        <taxon>Neoteleostei</taxon>
        <taxon>Acanthomorphata</taxon>
        <taxon>Eupercaria</taxon>
        <taxon>Centrarchiformes</taxon>
        <taxon>Terapontoidei</taxon>
        <taxon>Terapontidae</taxon>
        <taxon>Scortum</taxon>
    </lineage>
</organism>
<dbReference type="EMBL" id="CM041549">
    <property type="protein sequence ID" value="KAI3357673.1"/>
    <property type="molecule type" value="Genomic_DNA"/>
</dbReference>
<gene>
    <name evidence="1" type="ORF">L3Q82_016081</name>
</gene>
<reference evidence="1" key="1">
    <citation type="submission" date="2022-04" db="EMBL/GenBank/DDBJ databases">
        <title>Jade perch genome.</title>
        <authorList>
            <person name="Chao B."/>
        </authorList>
    </citation>
    <scope>NUCLEOTIDE SEQUENCE</scope>
    <source>
        <strain evidence="1">CB-2022</strain>
    </source>
</reference>
<evidence type="ECO:0000313" key="2">
    <source>
        <dbReference type="Proteomes" id="UP000831701"/>
    </source>
</evidence>
<keyword evidence="2" id="KW-1185">Reference proteome</keyword>